<proteinExistence type="predicted"/>
<gene>
    <name evidence="2" type="ORF">QNA08_16685</name>
</gene>
<accession>A0ABT7AKF6</accession>
<protein>
    <recommendedName>
        <fullName evidence="4">DUF3551 domain-containing protein</fullName>
    </recommendedName>
</protein>
<evidence type="ECO:0008006" key="4">
    <source>
        <dbReference type="Google" id="ProtNLM"/>
    </source>
</evidence>
<feature type="chain" id="PRO_5045801399" description="DUF3551 domain-containing protein" evidence="1">
    <location>
        <begin position="18"/>
        <end position="105"/>
    </location>
</feature>
<keyword evidence="3" id="KW-1185">Reference proteome</keyword>
<evidence type="ECO:0000256" key="1">
    <source>
        <dbReference type="SAM" id="SignalP"/>
    </source>
</evidence>
<evidence type="ECO:0000313" key="2">
    <source>
        <dbReference type="EMBL" id="MDJ1159858.1"/>
    </source>
</evidence>
<comment type="caution">
    <text evidence="2">The sequence shown here is derived from an EMBL/GenBank/DDBJ whole genome shotgun (WGS) entry which is preliminary data.</text>
</comment>
<name>A0ABT7AKF6_9HYPH</name>
<evidence type="ECO:0000313" key="3">
    <source>
        <dbReference type="Proteomes" id="UP001321492"/>
    </source>
</evidence>
<dbReference type="Proteomes" id="UP001321492">
    <property type="component" value="Unassembled WGS sequence"/>
</dbReference>
<sequence length="105" mass="10547">MRRSLALLGLAVPLAIAAAVFFVPTAEPQAASGSTFVVPAHDGYGVADCLASGGDCGKTVADAWCAANGYHHAASFGPLGRDEVTASLSTSAARMTPSYSITCAE</sequence>
<keyword evidence="1" id="KW-0732">Signal</keyword>
<dbReference type="EMBL" id="JASJEV010000013">
    <property type="protein sequence ID" value="MDJ1159858.1"/>
    <property type="molecule type" value="Genomic_DNA"/>
</dbReference>
<reference evidence="2 3" key="1">
    <citation type="submission" date="2023-05" db="EMBL/GenBank/DDBJ databases">
        <title>Chelatococcus sp. nov., a moderately thermophilic bacterium isolated from hot spring microbial mat.</title>
        <authorList>
            <person name="Hu C.-J."/>
            <person name="Li W.-J."/>
        </authorList>
    </citation>
    <scope>NUCLEOTIDE SEQUENCE [LARGE SCALE GENOMIC DNA]</scope>
    <source>
        <strain evidence="2 3">SYSU G07232</strain>
    </source>
</reference>
<organism evidence="2 3">
    <name type="scientific">Chelatococcus albus</name>
    <dbReference type="NCBI Taxonomy" id="3047466"/>
    <lineage>
        <taxon>Bacteria</taxon>
        <taxon>Pseudomonadati</taxon>
        <taxon>Pseudomonadota</taxon>
        <taxon>Alphaproteobacteria</taxon>
        <taxon>Hyphomicrobiales</taxon>
        <taxon>Chelatococcaceae</taxon>
        <taxon>Chelatococcus</taxon>
    </lineage>
</organism>
<feature type="signal peptide" evidence="1">
    <location>
        <begin position="1"/>
        <end position="17"/>
    </location>
</feature>
<dbReference type="RefSeq" id="WP_283741855.1">
    <property type="nucleotide sequence ID" value="NZ_JASJEV010000013.1"/>
</dbReference>